<evidence type="ECO:0000313" key="14">
    <source>
        <dbReference type="Proteomes" id="UP000199626"/>
    </source>
</evidence>
<keyword evidence="6 11" id="KW-0028">Amino-acid biosynthesis</keyword>
<dbReference type="Proteomes" id="UP000199626">
    <property type="component" value="Unassembled WGS sequence"/>
</dbReference>
<accession>A0A1G6C805</accession>
<comment type="similarity">
    <text evidence="3 11">Belongs to the class-II pyridoxal-phosphate-dependent aminotransferase family. Histidinol-phosphate aminotransferase subfamily.</text>
</comment>
<dbReference type="GO" id="GO:0000105">
    <property type="term" value="P:L-histidine biosynthetic process"/>
    <property type="evidence" value="ECO:0007669"/>
    <property type="project" value="UniProtKB-UniRule"/>
</dbReference>
<dbReference type="Gene3D" id="3.90.1150.10">
    <property type="entry name" value="Aspartate Aminotransferase, domain 1"/>
    <property type="match status" value="1"/>
</dbReference>
<evidence type="ECO:0000256" key="7">
    <source>
        <dbReference type="ARBA" id="ARBA00022679"/>
    </source>
</evidence>
<feature type="domain" description="Aminotransferase class I/classII large" evidence="12">
    <location>
        <begin position="40"/>
        <end position="361"/>
    </location>
</feature>
<proteinExistence type="inferred from homology"/>
<dbReference type="SUPFAM" id="SSF53383">
    <property type="entry name" value="PLP-dependent transferases"/>
    <property type="match status" value="1"/>
</dbReference>
<evidence type="ECO:0000256" key="4">
    <source>
        <dbReference type="ARBA" id="ARBA00011738"/>
    </source>
</evidence>
<comment type="subunit">
    <text evidence="4 11">Homodimer.</text>
</comment>
<dbReference type="GO" id="GO:0030170">
    <property type="term" value="F:pyridoxal phosphate binding"/>
    <property type="evidence" value="ECO:0007669"/>
    <property type="project" value="InterPro"/>
</dbReference>
<dbReference type="AlphaFoldDB" id="A0A1G6C805"/>
<dbReference type="EC" id="2.6.1.9" evidence="11"/>
<sequence length="362" mass="39108">MTLAQTLQRRHLAQVTPYASARRSMTQNGLWLNANEAPNTPSSMAADETLNRYPSFQSNALNSAYAGYAEVQPEQVLSCRGSDEAIDLLIRSFCEPGQDAIMITSPTYGMYAISAQTHGAQVIDVPLQPAQEGRMELDIAAMETALKQHSVKLIFVCNPSNPLGSCVSLTAIRALLKTVGEEAIVIIDEAYIEYAAASTAQPLNATTQWLADYPQLVILRTLSKAFGLAAIRCGFALADPSILEVLSKVMAPYPLPQPTIDRACTALSATGVAAMQLAVATTVQLRQSVSTALATKPWVLRSWPSVTNFILLQVENAEQIVAQCAQQGVLIRNQSQQFKGIQAVRISIGSPSEMQRLLEVLS</sequence>
<evidence type="ECO:0000313" key="13">
    <source>
        <dbReference type="EMBL" id="SDB29020.1"/>
    </source>
</evidence>
<keyword evidence="5 11" id="KW-0032">Aminotransferase</keyword>
<evidence type="ECO:0000256" key="3">
    <source>
        <dbReference type="ARBA" id="ARBA00007970"/>
    </source>
</evidence>
<dbReference type="Gene3D" id="3.40.640.10">
    <property type="entry name" value="Type I PLP-dependent aspartate aminotransferase-like (Major domain)"/>
    <property type="match status" value="1"/>
</dbReference>
<evidence type="ECO:0000256" key="9">
    <source>
        <dbReference type="ARBA" id="ARBA00023102"/>
    </source>
</evidence>
<evidence type="ECO:0000256" key="2">
    <source>
        <dbReference type="ARBA" id="ARBA00005011"/>
    </source>
</evidence>
<keyword evidence="8 11" id="KW-0663">Pyridoxal phosphate</keyword>
<evidence type="ECO:0000256" key="1">
    <source>
        <dbReference type="ARBA" id="ARBA00001933"/>
    </source>
</evidence>
<evidence type="ECO:0000256" key="5">
    <source>
        <dbReference type="ARBA" id="ARBA00022576"/>
    </source>
</evidence>
<dbReference type="Pfam" id="PF00155">
    <property type="entry name" value="Aminotran_1_2"/>
    <property type="match status" value="1"/>
</dbReference>
<name>A0A1G6C805_9GAMM</name>
<dbReference type="PROSITE" id="PS00599">
    <property type="entry name" value="AA_TRANSFER_CLASS_2"/>
    <property type="match status" value="1"/>
</dbReference>
<dbReference type="InterPro" id="IPR015424">
    <property type="entry name" value="PyrdxlP-dep_Trfase"/>
</dbReference>
<evidence type="ECO:0000259" key="12">
    <source>
        <dbReference type="Pfam" id="PF00155"/>
    </source>
</evidence>
<comment type="cofactor">
    <cofactor evidence="1 11">
        <name>pyridoxal 5'-phosphate</name>
        <dbReference type="ChEBI" id="CHEBI:597326"/>
    </cofactor>
</comment>
<dbReference type="RefSeq" id="WP_092592611.1">
    <property type="nucleotide sequence ID" value="NZ_FMXN01000005.1"/>
</dbReference>
<dbReference type="NCBIfam" id="TIGR01141">
    <property type="entry name" value="hisC"/>
    <property type="match status" value="1"/>
</dbReference>
<dbReference type="InterPro" id="IPR015422">
    <property type="entry name" value="PyrdxlP-dep_Trfase_small"/>
</dbReference>
<comment type="pathway">
    <text evidence="2 11">Amino-acid biosynthesis; L-histidine biosynthesis; L-histidine from 5-phospho-alpha-D-ribose 1-diphosphate: step 7/9.</text>
</comment>
<dbReference type="InterPro" id="IPR004839">
    <property type="entry name" value="Aminotransferase_I/II_large"/>
</dbReference>
<reference evidence="14" key="1">
    <citation type="submission" date="2016-10" db="EMBL/GenBank/DDBJ databases">
        <authorList>
            <person name="Varghese N."/>
            <person name="Submissions S."/>
        </authorList>
    </citation>
    <scope>NUCLEOTIDE SEQUENCE [LARGE SCALE GENOMIC DNA]</scope>
    <source>
        <strain evidence="14">CGMCC 1.10824</strain>
    </source>
</reference>
<dbReference type="PANTHER" id="PTHR42885:SF2">
    <property type="entry name" value="HISTIDINOL-PHOSPHATE AMINOTRANSFERASE"/>
    <property type="match status" value="1"/>
</dbReference>
<dbReference type="STRING" id="1159017.SAMN02927930_01121"/>
<gene>
    <name evidence="11" type="primary">hisC</name>
    <name evidence="13" type="ORF">SAMN02927930_01121</name>
</gene>
<dbReference type="OrthoDB" id="9813612at2"/>
<evidence type="ECO:0000256" key="6">
    <source>
        <dbReference type="ARBA" id="ARBA00022605"/>
    </source>
</evidence>
<dbReference type="HAMAP" id="MF_01023">
    <property type="entry name" value="HisC_aminotrans_2"/>
    <property type="match status" value="1"/>
</dbReference>
<protein>
    <recommendedName>
        <fullName evidence="11">Histidinol-phosphate aminotransferase</fullName>
        <ecNumber evidence="11">2.6.1.9</ecNumber>
    </recommendedName>
    <alternativeName>
        <fullName evidence="11">Imidazole acetol-phosphate transaminase</fullName>
    </alternativeName>
</protein>
<evidence type="ECO:0000256" key="8">
    <source>
        <dbReference type="ARBA" id="ARBA00022898"/>
    </source>
</evidence>
<keyword evidence="7 11" id="KW-0808">Transferase</keyword>
<dbReference type="InterPro" id="IPR001917">
    <property type="entry name" value="Aminotrans_II_pyridoxalP_BS"/>
</dbReference>
<dbReference type="EMBL" id="FMXN01000005">
    <property type="protein sequence ID" value="SDB29020.1"/>
    <property type="molecule type" value="Genomic_DNA"/>
</dbReference>
<dbReference type="UniPathway" id="UPA00031">
    <property type="reaction ID" value="UER00012"/>
</dbReference>
<organism evidence="13 14">
    <name type="scientific">Pseudidiomarina indica</name>
    <dbReference type="NCBI Taxonomy" id="1159017"/>
    <lineage>
        <taxon>Bacteria</taxon>
        <taxon>Pseudomonadati</taxon>
        <taxon>Pseudomonadota</taxon>
        <taxon>Gammaproteobacteria</taxon>
        <taxon>Alteromonadales</taxon>
        <taxon>Idiomarinaceae</taxon>
        <taxon>Pseudidiomarina</taxon>
    </lineage>
</organism>
<comment type="catalytic activity">
    <reaction evidence="10 11">
        <text>L-histidinol phosphate + 2-oxoglutarate = 3-(imidazol-4-yl)-2-oxopropyl phosphate + L-glutamate</text>
        <dbReference type="Rhea" id="RHEA:23744"/>
        <dbReference type="ChEBI" id="CHEBI:16810"/>
        <dbReference type="ChEBI" id="CHEBI:29985"/>
        <dbReference type="ChEBI" id="CHEBI:57766"/>
        <dbReference type="ChEBI" id="CHEBI:57980"/>
        <dbReference type="EC" id="2.6.1.9"/>
    </reaction>
</comment>
<dbReference type="CDD" id="cd00609">
    <property type="entry name" value="AAT_like"/>
    <property type="match status" value="1"/>
</dbReference>
<dbReference type="InterPro" id="IPR005861">
    <property type="entry name" value="HisP_aminotrans"/>
</dbReference>
<evidence type="ECO:0000256" key="11">
    <source>
        <dbReference type="HAMAP-Rule" id="MF_01023"/>
    </source>
</evidence>
<feature type="modified residue" description="N6-(pyridoxal phosphate)lysine" evidence="11">
    <location>
        <position position="224"/>
    </location>
</feature>
<dbReference type="PANTHER" id="PTHR42885">
    <property type="entry name" value="HISTIDINOL-PHOSPHATE AMINOTRANSFERASE-RELATED"/>
    <property type="match status" value="1"/>
</dbReference>
<dbReference type="InterPro" id="IPR015421">
    <property type="entry name" value="PyrdxlP-dep_Trfase_major"/>
</dbReference>
<keyword evidence="9 11" id="KW-0368">Histidine biosynthesis</keyword>
<evidence type="ECO:0000256" key="10">
    <source>
        <dbReference type="ARBA" id="ARBA00047481"/>
    </source>
</evidence>
<dbReference type="GO" id="GO:0004400">
    <property type="term" value="F:histidinol-phosphate transaminase activity"/>
    <property type="evidence" value="ECO:0007669"/>
    <property type="project" value="UniProtKB-UniRule"/>
</dbReference>
<keyword evidence="14" id="KW-1185">Reference proteome</keyword>